<name>A0A841K674_9BACT</name>
<proteinExistence type="predicted"/>
<sequence length="1030" mass="113678">MRFPLRSQALSAALSVSLLCCLPTYAGAQEDQLDPSPTPAEPVQTVSPLPPQPNQVIIPGPIRSFLRMAGISQKIPLQDVLPELARNVSAQGYRQGRETEFLLLIERYVRQARELQTLASPTGEIRIMHCADAGPLLQILGYRLRDGCGQKDSSLGTLNPERAFLTIDSGFPLTRLEDALVNDTPFTYPYAPSLVPVLLKRNDWTSLSTRRKPYSEDILDVILHDPHVARLYWALSKMDPETATALARSAGLWSLLPNAGVLDFYGTEICIRSHKVLVPGGKAAESGWADLAGASPSSPADFVTHLLAQDRGWLAAYFDTLARVDQAQQARLTQNSRLRRFYEAFRDSGPETPAAAASFRKAPALLILFTRQQWLPNGEPRIPGDIELWKEVLGKRGRRVNHPEQVLEAMISYARIDTDESPLQTYLCLSTLESERSGQKSLSPATQLLMAKTYDQFNSWYPLFAEFPELSDDSITQFIHTAESLDHISKQDLRGDALGAFQANLGIWQILARQGEIKSGQLDSSWQKTISPFAAVGSSSQLFDAGTKSLGEVLTAATGEAHHSQDEIIDLLAGPPQESPEGKHARAAVARRMRSVMDDQRLTSLDTLQELGDAMNAAAHGGGSNERLRALAGQLREFEMPRPIFTESEKGEWAPGVFSQRHAQMQMHVDLSKAVEQSNSPSKMEGARGQLAPFLRDTLVGLNYAYYEPPGSQLLHINPLFVRSHDFSGETVVGIEHIWQTPMLFGQGASAGGGAYLVGSLADLPYALAGAEQDFIAPENVQALIWQELVPTLMASATLSRWWDVSPRELHAVALYQRSGEELLVASTANPQLRNKVITILADRLSPQRLERVEMARQSKDMEAAMAGLMPSDTFFLAAEFRRRYPQENASWGPSSRALDQLCHEHPAETSIERISRDFGIPHPTLAQNYGRGLVNTKPFPAFAGYSSRLFGESWDSSNLYLARLADEKSASPETLNVLCPQLTRVMIAKIFATDFEDWPAVTRAMHEAGDELFQHKAPPPPGTQTTAHR</sequence>
<reference evidence="3 4" key="1">
    <citation type="submission" date="2020-08" db="EMBL/GenBank/DDBJ databases">
        <title>Genomic Encyclopedia of Type Strains, Phase IV (KMG-IV): sequencing the most valuable type-strain genomes for metagenomic binning, comparative biology and taxonomic classification.</title>
        <authorList>
            <person name="Goeker M."/>
        </authorList>
    </citation>
    <scope>NUCLEOTIDE SEQUENCE [LARGE SCALE GENOMIC DNA]</scope>
    <source>
        <strain evidence="3 4">DSM 103733</strain>
    </source>
</reference>
<dbReference type="AlphaFoldDB" id="A0A841K674"/>
<dbReference type="EMBL" id="JACHEK010000007">
    <property type="protein sequence ID" value="MBB6145764.1"/>
    <property type="molecule type" value="Genomic_DNA"/>
</dbReference>
<gene>
    <name evidence="3" type="ORF">HNQ77_003725</name>
</gene>
<organism evidence="3 4">
    <name type="scientific">Silvibacterium bohemicum</name>
    <dbReference type="NCBI Taxonomy" id="1577686"/>
    <lineage>
        <taxon>Bacteria</taxon>
        <taxon>Pseudomonadati</taxon>
        <taxon>Acidobacteriota</taxon>
        <taxon>Terriglobia</taxon>
        <taxon>Terriglobales</taxon>
        <taxon>Acidobacteriaceae</taxon>
        <taxon>Silvibacterium</taxon>
    </lineage>
</organism>
<accession>A0A841K674</accession>
<comment type="caution">
    <text evidence="3">The sequence shown here is derived from an EMBL/GenBank/DDBJ whole genome shotgun (WGS) entry which is preliminary data.</text>
</comment>
<evidence type="ECO:0000313" key="4">
    <source>
        <dbReference type="Proteomes" id="UP000538666"/>
    </source>
</evidence>
<keyword evidence="4" id="KW-1185">Reference proteome</keyword>
<protein>
    <submittedName>
        <fullName evidence="3">Uncharacterized protein</fullName>
    </submittedName>
</protein>
<evidence type="ECO:0000313" key="3">
    <source>
        <dbReference type="EMBL" id="MBB6145764.1"/>
    </source>
</evidence>
<evidence type="ECO:0000256" key="2">
    <source>
        <dbReference type="SAM" id="SignalP"/>
    </source>
</evidence>
<evidence type="ECO:0000256" key="1">
    <source>
        <dbReference type="SAM" id="MobiDB-lite"/>
    </source>
</evidence>
<feature type="chain" id="PRO_5032574273" evidence="2">
    <location>
        <begin position="29"/>
        <end position="1030"/>
    </location>
</feature>
<dbReference type="Proteomes" id="UP000538666">
    <property type="component" value="Unassembled WGS sequence"/>
</dbReference>
<feature type="signal peptide" evidence="2">
    <location>
        <begin position="1"/>
        <end position="28"/>
    </location>
</feature>
<dbReference type="RefSeq" id="WP_231581472.1">
    <property type="nucleotide sequence ID" value="NZ_JACHEK010000007.1"/>
</dbReference>
<keyword evidence="2" id="KW-0732">Signal</keyword>
<feature type="region of interest" description="Disordered" evidence="1">
    <location>
        <begin position="30"/>
        <end position="52"/>
    </location>
</feature>